<evidence type="ECO:0000313" key="11">
    <source>
        <dbReference type="EMBL" id="OIR25715.1"/>
    </source>
</evidence>
<dbReference type="SMART" id="SM00607">
    <property type="entry name" value="FTP"/>
    <property type="match status" value="1"/>
</dbReference>
<reference evidence="12" key="1">
    <citation type="submission" date="2016-09" db="EMBL/GenBank/DDBJ databases">
        <title>Genome Sequence of Bathymodiolus thermophilus sulfur-oxidizing gill endosymbiont.</title>
        <authorList>
            <person name="Ponnudurai R."/>
            <person name="Kleiner M."/>
            <person name="Sayavedra L."/>
            <person name="Thuermer A."/>
            <person name="Felbeck H."/>
            <person name="Schlueter R."/>
            <person name="Schweder T."/>
            <person name="Markert S."/>
        </authorList>
    </citation>
    <scope>NUCLEOTIDE SEQUENCE [LARGE SCALE GENOMIC DNA]</scope>
    <source>
        <strain evidence="12">BAT/CrabSpa'14</strain>
    </source>
</reference>
<keyword evidence="4" id="KW-0479">Metal-binding</keyword>
<feature type="region of interest" description="Disordered" evidence="8">
    <location>
        <begin position="172"/>
        <end position="203"/>
    </location>
</feature>
<dbReference type="InterPro" id="IPR000421">
    <property type="entry name" value="FA58C"/>
</dbReference>
<dbReference type="PANTHER" id="PTHR45713:SF6">
    <property type="entry name" value="F5_8 TYPE C DOMAIN-CONTAINING PROTEIN"/>
    <property type="match status" value="1"/>
</dbReference>
<dbReference type="Gene3D" id="2.60.120.260">
    <property type="entry name" value="Galactose-binding domain-like"/>
    <property type="match status" value="1"/>
</dbReference>
<dbReference type="InterPro" id="IPR008979">
    <property type="entry name" value="Galactose-bd-like_sf"/>
</dbReference>
<dbReference type="OrthoDB" id="9805202at2"/>
<feature type="chain" id="PRO_5009635906" description="F5/8 type C domain-containing protein" evidence="9">
    <location>
        <begin position="28"/>
        <end position="1939"/>
    </location>
</feature>
<comment type="similarity">
    <text evidence="2">Belongs to the fucolectin family.</text>
</comment>
<keyword evidence="6" id="KW-0106">Calcium</keyword>
<comment type="function">
    <text evidence="1">Acts as a defensive agent. Recognizes blood group fucosylated oligosaccharides including A, B, H and Lewis B-type antigens. Does not recognize Lewis A antigen and has low affinity for monovalent haptens.</text>
</comment>
<evidence type="ECO:0000256" key="3">
    <source>
        <dbReference type="ARBA" id="ARBA00011233"/>
    </source>
</evidence>
<evidence type="ECO:0000313" key="12">
    <source>
        <dbReference type="Proteomes" id="UP000182798"/>
    </source>
</evidence>
<dbReference type="GO" id="GO:0010185">
    <property type="term" value="P:regulation of cellular defense response"/>
    <property type="evidence" value="ECO:0007669"/>
    <property type="project" value="UniProtKB-ARBA"/>
</dbReference>
<dbReference type="PROSITE" id="PS50022">
    <property type="entry name" value="FA58C_3"/>
    <property type="match status" value="1"/>
</dbReference>
<evidence type="ECO:0000256" key="6">
    <source>
        <dbReference type="ARBA" id="ARBA00022837"/>
    </source>
</evidence>
<dbReference type="SUPFAM" id="SSF49785">
    <property type="entry name" value="Galactose-binding domain-like"/>
    <property type="match status" value="1"/>
</dbReference>
<dbReference type="EMBL" id="MIQH01000002">
    <property type="protein sequence ID" value="OIR25715.1"/>
    <property type="molecule type" value="Genomic_DNA"/>
</dbReference>
<dbReference type="GO" id="GO:0046872">
    <property type="term" value="F:metal ion binding"/>
    <property type="evidence" value="ECO:0007669"/>
    <property type="project" value="UniProtKB-KW"/>
</dbReference>
<sequence length="1939" mass="212224">MNIYILKKTFFRALLIGIAFIALSAHATTHFIPGFLSKQPVAIPNIYLINANNIVTKITGKLGGSMIGGNGVFDFTAIKLQQNLFLAQATVGAYKKGVFFEVNNNYIKATAARYCPLAECVNRNLALTDTYNTIASSPTLGAYGVFDLTLSITHINSNQNPMLQTDFTYPEKSTSLKGGNEEGNKEGNEDINRNTTQNCSTEGSTTEGLVAKCQNHTLVPTVQQTDIGDISINPPPLTLGKPIFTSDNELLISVLITTQPTPFRGSRFINANHIITKITGKFIDKETNNGGGTIDFTAIRLKRNLFLAQVIVGVYKKGVFFEIEDKKIKANAARYCLLTECQNRNLALTDKFAKLATLNNRQITNGYGIFDLILSTTYFNANQRFVPGFITTQGVTVSDYTTNKKNIVTKITGKLGGSGIDGDDKVDFTAIKLDNKSFLAQTITAYHKKGVFFEMEGNKIKVTAARYCALTICQDRNVALTDAHVAIASSQITLGYGVFDLVLLIKRLTADQRFIPDFVTTQGIVVPNYVANKSNIITKITGKFGGSGMSGGDGNFTAIKLDGKSFLAQTVMAGHKKGVFFEMENNKIKVIAARYCALTVCQNRDVALTDTHATIASSKTVGEYGIFDLILSIKHLGADQYLIPDFVTTQGIVVPSYAANRSNVITKITGKFGGSGINGDDKVDFTAIKLDNKSFLAQTVTANHKKGVFFEIEGNKIKVTAARYCALTICQDRNVALTDTHVAIADGRIASGYGIFDLILSIKHFNADQHFIPDFVTTQGIVIPNYVANKNAVITEITGKFGGSGMSGSDGIDFIAIELDDKSFLAQTITANHKKGVFFEIEDNKVRVTAVRYCILTVCQDRNVALTDTYTTIASSKTVGEYGIFDLILTITYLKSNERFTPSLITTQGVVIPDTHLINVNQVITKITGKFSDDSTGGAIDFTAIKLGNQSFLAQIVTANHKKGVFFKIEGNKIKATAARSCSFTVCLNGNVKLADTHATIANRRTADGYGIFNLILTTTYINFNEHFIPNFITTQGVVIPKSHLINANNIVTKITGKFSYGTEDRVVDFTAIKLGNQSFLAQIVTDNRKKGVFFEIEGDKIKATAARYCHEVCQYNDVALTNYHTNIANSQANSGYGIFDLILTTTHINPNEHFIPDLITTQGIILNAHLANANNVVTKITGKFRSSLTGKELDFTAIKLNGSLFLAQITMSNFKEGMFFEIEGDKIKVIAARYCSLVVCQNRNLVLTDPYRKIANSHMSSGYKIFNLIVSIMPLNANEHFIPNFVTTFGVAIPNATLINASNIITKITGKFGGASISDAIDFTAIKLGDNAFLAQITTNTHKKGIFFKIENNSVKATAARYCALTVCQNRILALTDSSTTITSGQTVGAYGIFNLILSTTRINKNNHFVPGFVTTQGVAIPNAYSINESNPVTFITGRMGGGSISTPIEFIAIKLGDKSFLAQVVEGLYKKGVFFEMDNNNIKVTHARYCILTECQNRNLSLTDKHMSVATSPESNGYGVFDLMLSTTFTTPNFRSRFISGFVAKQPRAIPNAHRLRLNKDHIISKITGKLAGLSIGGFMDFTAIKISNHSFLAQGIGDKYKKGVFFEIRNNNEIVATAARYCLRTECQNRNLRITDHHADIANSKTTASYGIFDLTLTITPLTIMTNTASLIPGFVSNQPVAIPNFLNYPIIQIIGKFGGASIRDDTTVGFTAIKLGDNLFLAQIIQGIYKKGIFFEIDNNGRIKVTQARYCLLTECQNRNLSLTDKYMGIATDSKSNGYGIFDLKITSLINLALNKTATQSSTYYGANAHKAVDGNTNGNILSKSVSHTKLSQGAWWKVDLDGPKLIQQIRIFNRTDCCKNRLAHYQVSIANDANFVTTTYRQEFRTYPDPEKSIDLSLPSIQGSYVKIQLLNKNYLALAEVQVLGHHLVSETSD</sequence>
<dbReference type="Pfam" id="PF22633">
    <property type="entry name" value="F5_F8_type_C_2"/>
    <property type="match status" value="1"/>
</dbReference>
<proteinExistence type="inferred from homology"/>
<dbReference type="GO" id="GO:0042806">
    <property type="term" value="F:fucose binding"/>
    <property type="evidence" value="ECO:0007669"/>
    <property type="project" value="UniProtKB-ARBA"/>
</dbReference>
<comment type="subunit">
    <text evidence="3">Homotrimer.</text>
</comment>
<feature type="compositionally biased region" description="Basic and acidic residues" evidence="8">
    <location>
        <begin position="179"/>
        <end position="192"/>
    </location>
</feature>
<name>A0A1J5TXY1_9GAMM</name>
<evidence type="ECO:0000256" key="5">
    <source>
        <dbReference type="ARBA" id="ARBA00022734"/>
    </source>
</evidence>
<evidence type="ECO:0000259" key="10">
    <source>
        <dbReference type="PROSITE" id="PS50022"/>
    </source>
</evidence>
<feature type="compositionally biased region" description="Polar residues" evidence="8">
    <location>
        <begin position="193"/>
        <end position="203"/>
    </location>
</feature>
<organism evidence="11 12">
    <name type="scientific">Bathymodiolus thermophilus thioautotrophic gill symbiont</name>
    <dbReference type="NCBI Taxonomy" id="2360"/>
    <lineage>
        <taxon>Bacteria</taxon>
        <taxon>Pseudomonadati</taxon>
        <taxon>Pseudomonadota</taxon>
        <taxon>Gammaproteobacteria</taxon>
        <taxon>sulfur-oxidizing symbionts</taxon>
    </lineage>
</organism>
<gene>
    <name evidence="11" type="ORF">BGC33_13845</name>
</gene>
<evidence type="ECO:0000256" key="7">
    <source>
        <dbReference type="ARBA" id="ARBA00023157"/>
    </source>
</evidence>
<dbReference type="RefSeq" id="WP_071563220.1">
    <property type="nucleotide sequence ID" value="NZ_MIQH01000002.1"/>
</dbReference>
<evidence type="ECO:0000256" key="9">
    <source>
        <dbReference type="SAM" id="SignalP"/>
    </source>
</evidence>
<dbReference type="Proteomes" id="UP000182798">
    <property type="component" value="Unassembled WGS sequence"/>
</dbReference>
<keyword evidence="5" id="KW-0430">Lectin</keyword>
<evidence type="ECO:0000256" key="4">
    <source>
        <dbReference type="ARBA" id="ARBA00022723"/>
    </source>
</evidence>
<comment type="caution">
    <text evidence="11">The sequence shown here is derived from an EMBL/GenBank/DDBJ whole genome shotgun (WGS) entry which is preliminary data.</text>
</comment>
<accession>A0A1J5TXY1</accession>
<evidence type="ECO:0000256" key="1">
    <source>
        <dbReference type="ARBA" id="ARBA00002219"/>
    </source>
</evidence>
<dbReference type="PANTHER" id="PTHR45713">
    <property type="entry name" value="FTP DOMAIN-CONTAINING PROTEIN"/>
    <property type="match status" value="1"/>
</dbReference>
<keyword evidence="9" id="KW-0732">Signal</keyword>
<feature type="domain" description="F5/8 type C" evidence="10">
    <location>
        <begin position="1778"/>
        <end position="1931"/>
    </location>
</feature>
<keyword evidence="7" id="KW-1015">Disulfide bond</keyword>
<feature type="signal peptide" evidence="9">
    <location>
        <begin position="1"/>
        <end position="27"/>
    </location>
</feature>
<evidence type="ECO:0000256" key="8">
    <source>
        <dbReference type="SAM" id="MobiDB-lite"/>
    </source>
</evidence>
<evidence type="ECO:0000256" key="2">
    <source>
        <dbReference type="ARBA" id="ARBA00010147"/>
    </source>
</evidence>
<dbReference type="InterPro" id="IPR051941">
    <property type="entry name" value="BG_Antigen-Binding_Lectin"/>
</dbReference>
<dbReference type="InterPro" id="IPR006585">
    <property type="entry name" value="FTP1"/>
</dbReference>
<protein>
    <recommendedName>
        <fullName evidence="10">F5/8 type C domain-containing protein</fullName>
    </recommendedName>
</protein>